<dbReference type="EMBL" id="RKQL01000007">
    <property type="protein sequence ID" value="RPE63029.1"/>
    <property type="molecule type" value="Genomic_DNA"/>
</dbReference>
<dbReference type="Gene3D" id="1.10.3210.10">
    <property type="entry name" value="Hypothetical protein af1432"/>
    <property type="match status" value="1"/>
</dbReference>
<feature type="region of interest" description="Disordered" evidence="1">
    <location>
        <begin position="1"/>
        <end position="39"/>
    </location>
</feature>
<evidence type="ECO:0000313" key="4">
    <source>
        <dbReference type="Proteomes" id="UP000272193"/>
    </source>
</evidence>
<sequence length="370" mass="40261">MRAAALDHGARGARQEVIPSVPPPPPPLPRPTDAPGCAPPSVPLRLLRLRSQATGRARECEAILWGVLPGAREADARRWRVCWRAPAAAPLPSAGALVQVALGAAGLAAVQRGTDPVAVQRLWSLPRVQPGVNLLHTVPVHWLPSEPLQGLDVSHAFALLWARLPEALRAWFNAIFWEHPQRLWAFLHAPASLAHHHACRHGLLRHSLECALQAARLSRSDPEADPGVLLLAALLHDVGKAGEYEAWLSPRAHADPRGPQSAGLSLRGELLGHRLTGLEWMAQARARLPATLAPSEAQALAVYHAIHACHAPAWVGLRSPRTPEAHYLASVDALSGHLELMERLWRQGRAQGVRHPALQGRQYWPRHTLA</sequence>
<gene>
    <name evidence="3" type="ORF">EDC62_2493</name>
</gene>
<dbReference type="Proteomes" id="UP000272193">
    <property type="component" value="Unassembled WGS sequence"/>
</dbReference>
<dbReference type="SMART" id="SM00471">
    <property type="entry name" value="HDc"/>
    <property type="match status" value="1"/>
</dbReference>
<proteinExistence type="predicted"/>
<accession>A0A3N4U7U6</accession>
<name>A0A3N4U7U6_9BURK</name>
<evidence type="ECO:0000256" key="1">
    <source>
        <dbReference type="SAM" id="MobiDB-lite"/>
    </source>
</evidence>
<dbReference type="RefSeq" id="WP_170159073.1">
    <property type="nucleotide sequence ID" value="NZ_RKQL01000007.1"/>
</dbReference>
<comment type="caution">
    <text evidence="3">The sequence shown here is derived from an EMBL/GenBank/DDBJ whole genome shotgun (WGS) entry which is preliminary data.</text>
</comment>
<dbReference type="InterPro" id="IPR003607">
    <property type="entry name" value="HD/PDEase_dom"/>
</dbReference>
<protein>
    <submittedName>
        <fullName evidence="3">3'-5' exoribonuclease</fullName>
    </submittedName>
</protein>
<dbReference type="CDD" id="cd00077">
    <property type="entry name" value="HDc"/>
    <property type="match status" value="1"/>
</dbReference>
<dbReference type="InterPro" id="IPR006674">
    <property type="entry name" value="HD_domain"/>
</dbReference>
<evidence type="ECO:0000313" key="3">
    <source>
        <dbReference type="EMBL" id="RPE63029.1"/>
    </source>
</evidence>
<feature type="domain" description="HD/PDEase" evidence="2">
    <location>
        <begin position="199"/>
        <end position="346"/>
    </location>
</feature>
<keyword evidence="4" id="KW-1185">Reference proteome</keyword>
<dbReference type="Pfam" id="PF01966">
    <property type="entry name" value="HD"/>
    <property type="match status" value="1"/>
</dbReference>
<dbReference type="SUPFAM" id="SSF109604">
    <property type="entry name" value="HD-domain/PDEase-like"/>
    <property type="match status" value="1"/>
</dbReference>
<evidence type="ECO:0000259" key="2">
    <source>
        <dbReference type="SMART" id="SM00471"/>
    </source>
</evidence>
<feature type="compositionally biased region" description="Pro residues" evidence="1">
    <location>
        <begin position="20"/>
        <end position="39"/>
    </location>
</feature>
<reference evidence="3 4" key="1">
    <citation type="submission" date="2018-11" db="EMBL/GenBank/DDBJ databases">
        <title>Genomic Encyclopedia of Type Strains, Phase IV (KMG-IV): sequencing the most valuable type-strain genomes for metagenomic binning, comparative biology and taxonomic classification.</title>
        <authorList>
            <person name="Goeker M."/>
        </authorList>
    </citation>
    <scope>NUCLEOTIDE SEQUENCE [LARGE SCALE GENOMIC DNA]</scope>
    <source>
        <strain evidence="3 4">DSM 101684</strain>
    </source>
</reference>
<organism evidence="3 4">
    <name type="scientific">Tibeticola sediminis</name>
    <dbReference type="NCBI Taxonomy" id="1917811"/>
    <lineage>
        <taxon>Bacteria</taxon>
        <taxon>Pseudomonadati</taxon>
        <taxon>Pseudomonadota</taxon>
        <taxon>Betaproteobacteria</taxon>
        <taxon>Burkholderiales</taxon>
        <taxon>Comamonadaceae</taxon>
        <taxon>Tibeticola</taxon>
    </lineage>
</organism>
<dbReference type="AlphaFoldDB" id="A0A3N4U7U6"/>